<proteinExistence type="predicted"/>
<dbReference type="Gene3D" id="3.30.1380.10">
    <property type="match status" value="1"/>
</dbReference>
<dbReference type="InterPro" id="IPR058193">
    <property type="entry name" value="VanY/YodJ_core_dom"/>
</dbReference>
<feature type="domain" description="D-alanyl-D-alanine carboxypeptidase-like core" evidence="2">
    <location>
        <begin position="97"/>
        <end position="222"/>
    </location>
</feature>
<dbReference type="PANTHER" id="PTHR34385:SF1">
    <property type="entry name" value="PEPTIDOGLYCAN L-ALANYL-D-GLUTAMATE ENDOPEPTIDASE CWLK"/>
    <property type="match status" value="1"/>
</dbReference>
<dbReference type="CDD" id="cd14852">
    <property type="entry name" value="LD-carboxypeptidase"/>
    <property type="match status" value="1"/>
</dbReference>
<evidence type="ECO:0000259" key="2">
    <source>
        <dbReference type="Pfam" id="PF02557"/>
    </source>
</evidence>
<protein>
    <submittedName>
        <fullName evidence="3">LAS superfamily LD-carboxypeptidase LdcB</fullName>
    </submittedName>
</protein>
<evidence type="ECO:0000313" key="3">
    <source>
        <dbReference type="EMBL" id="MBP2374359.1"/>
    </source>
</evidence>
<dbReference type="Pfam" id="PF02557">
    <property type="entry name" value="VanY"/>
    <property type="match status" value="1"/>
</dbReference>
<reference evidence="3 4" key="1">
    <citation type="submission" date="2021-03" db="EMBL/GenBank/DDBJ databases">
        <title>Sequencing the genomes of 1000 actinobacteria strains.</title>
        <authorList>
            <person name="Klenk H.-P."/>
        </authorList>
    </citation>
    <scope>NUCLEOTIDE SEQUENCE [LARGE SCALE GENOMIC DNA]</scope>
    <source>
        <strain evidence="3 4">DSM 15454</strain>
    </source>
</reference>
<dbReference type="Proteomes" id="UP000766570">
    <property type="component" value="Unassembled WGS sequence"/>
</dbReference>
<evidence type="ECO:0000313" key="4">
    <source>
        <dbReference type="Proteomes" id="UP000766570"/>
    </source>
</evidence>
<name>A0ABS4WDS2_9MICC</name>
<dbReference type="InterPro" id="IPR009045">
    <property type="entry name" value="Zn_M74/Hedgehog-like"/>
</dbReference>
<feature type="chain" id="PRO_5047368892" evidence="1">
    <location>
        <begin position="27"/>
        <end position="222"/>
    </location>
</feature>
<keyword evidence="4" id="KW-1185">Reference proteome</keyword>
<sequence>MSTRHQRPAAFGAAAFALAIAISPLAAPPAVATPASTHQVVQVELDASPARSAAAALATKPKPPRDPAKSDVLVNKKYPLVPRKYVPRLTEVPGTGIRLQPPAAKAYRKLVAAARRDGVNIRLTSGYRSYAVQKGLLEKYTRAYGSTYARRIAAKPGSSEHQTGLAIDVGNRNRACALQACFATTKVGKWMAKNAPRHGFILRYPKGMESVTGYAYEPWHFR</sequence>
<dbReference type="RefSeq" id="WP_209907388.1">
    <property type="nucleotide sequence ID" value="NZ_BAAAMI010000006.1"/>
</dbReference>
<dbReference type="SUPFAM" id="SSF55166">
    <property type="entry name" value="Hedgehog/DD-peptidase"/>
    <property type="match status" value="1"/>
</dbReference>
<keyword evidence="1" id="KW-0732">Signal</keyword>
<comment type="caution">
    <text evidence="3">The sequence shown here is derived from an EMBL/GenBank/DDBJ whole genome shotgun (WGS) entry which is preliminary data.</text>
</comment>
<accession>A0ABS4WDS2</accession>
<dbReference type="EMBL" id="JAGIOE010000001">
    <property type="protein sequence ID" value="MBP2374359.1"/>
    <property type="molecule type" value="Genomic_DNA"/>
</dbReference>
<dbReference type="InterPro" id="IPR052179">
    <property type="entry name" value="DD-CPase-like"/>
</dbReference>
<dbReference type="PANTHER" id="PTHR34385">
    <property type="entry name" value="D-ALANYL-D-ALANINE CARBOXYPEPTIDASE"/>
    <property type="match status" value="1"/>
</dbReference>
<gene>
    <name evidence="3" type="ORF">JOF46_002271</name>
</gene>
<evidence type="ECO:0000256" key="1">
    <source>
        <dbReference type="SAM" id="SignalP"/>
    </source>
</evidence>
<dbReference type="InterPro" id="IPR003709">
    <property type="entry name" value="VanY-like_core_dom"/>
</dbReference>
<feature type="signal peptide" evidence="1">
    <location>
        <begin position="1"/>
        <end position="26"/>
    </location>
</feature>
<organism evidence="3 4">
    <name type="scientific">Paeniglutamicibacter psychrophenolicus</name>
    <dbReference type="NCBI Taxonomy" id="257454"/>
    <lineage>
        <taxon>Bacteria</taxon>
        <taxon>Bacillati</taxon>
        <taxon>Actinomycetota</taxon>
        <taxon>Actinomycetes</taxon>
        <taxon>Micrococcales</taxon>
        <taxon>Micrococcaceae</taxon>
        <taxon>Paeniglutamicibacter</taxon>
    </lineage>
</organism>